<dbReference type="SUPFAM" id="SSF52833">
    <property type="entry name" value="Thioredoxin-like"/>
    <property type="match status" value="1"/>
</dbReference>
<feature type="domain" description="Thiol:disulfide interchange protein DsbD N-terminal" evidence="9">
    <location>
        <begin position="39"/>
        <end position="131"/>
    </location>
</feature>
<reference evidence="11" key="1">
    <citation type="journal article" date="2019" name="Int. J. Syst. Evol. Microbiol.">
        <title>The Global Catalogue of Microorganisms (GCM) 10K type strain sequencing project: providing services to taxonomists for standard genome sequencing and annotation.</title>
        <authorList>
            <consortium name="The Broad Institute Genomics Platform"/>
            <consortium name="The Broad Institute Genome Sequencing Center for Infectious Disease"/>
            <person name="Wu L."/>
            <person name="Ma J."/>
        </authorList>
    </citation>
    <scope>NUCLEOTIDE SEQUENCE [LARGE SCALE GENOMIC DNA]</scope>
    <source>
        <strain evidence="11">KCTC 23299</strain>
    </source>
</reference>
<keyword evidence="2 6" id="KW-0812">Transmembrane</keyword>
<keyword evidence="11" id="KW-1185">Reference proteome</keyword>
<dbReference type="Gene3D" id="3.40.30.10">
    <property type="entry name" value="Glutaredoxin"/>
    <property type="match status" value="1"/>
</dbReference>
<dbReference type="EMBL" id="JBHUOZ010000001">
    <property type="protein sequence ID" value="MFD2918765.1"/>
    <property type="molecule type" value="Genomic_DNA"/>
</dbReference>
<dbReference type="PANTHER" id="PTHR32234:SF0">
    <property type="entry name" value="THIOL:DISULFIDE INTERCHANGE PROTEIN DSBD"/>
    <property type="match status" value="1"/>
</dbReference>
<sequence length="659" mass="72638">MKKLFSLLFIALLPFINVQAQDAPAQSPVQWNIKSVKKTDKSYDLVVDLTIKDGWHVYATELVEDGVAAIALKWDNENITKEGETKGAQAGKNLQDPIFNKQVNAYTGTVQVTQTINIANKIPAEIKVTLTGFAASAPDQFLPIEETKTVALEGGVDVSKNPENIIKLETIDLKNPVLKEGDESFDHESLFTIFLLGFVGGLIALLTPCVFPMIPVTVSFFTNRSKTRGQAIRNGVLYGLFILLIYALASGPFHLLDNVQPEIFNNIATNAWMNIFFFVVFIIFAISFFGYFELTLPASIAGKADSKSSTGSISGIFFMALTLVIVSFSCTGVILGSLLAGKASAGPWALTAGMSGFGVALGLPFALFAMFPNWLKSLPKSGGWLDTVKKVLAFVEVALAFKFLSNADLVEHWGILKREVFIGIWILTALGLGAYLFGWLKLPHDHSGAKISPVRKVLGVLAFAFAIYLVPGVTQSKYANLKLLSGFPPPLSYSVYGKNNVHGKGIEPKILNSYHKALQLSKEQNKPILIDFTGWACVNCRKMEEQVWPDPAVSEIINDKYILVSLYVDDRKKLPEDQRFIYKYADGREKEINTVGDKWSTFQAENFNQVTQPLYVALDGEGKLLTYPVGYTPDINEYKEWLEAGIKAYNKTKSETAAK</sequence>
<organism evidence="10 11">
    <name type="scientific">Terrimonas rubra</name>
    <dbReference type="NCBI Taxonomy" id="1035890"/>
    <lineage>
        <taxon>Bacteria</taxon>
        <taxon>Pseudomonadati</taxon>
        <taxon>Bacteroidota</taxon>
        <taxon>Chitinophagia</taxon>
        <taxon>Chitinophagales</taxon>
        <taxon>Chitinophagaceae</taxon>
        <taxon>Terrimonas</taxon>
    </lineage>
</organism>
<evidence type="ECO:0000313" key="10">
    <source>
        <dbReference type="EMBL" id="MFD2918765.1"/>
    </source>
</evidence>
<name>A0ABW6A0E7_9BACT</name>
<evidence type="ECO:0000259" key="9">
    <source>
        <dbReference type="Pfam" id="PF11412"/>
    </source>
</evidence>
<evidence type="ECO:0000256" key="7">
    <source>
        <dbReference type="SAM" id="SignalP"/>
    </source>
</evidence>
<dbReference type="Pfam" id="PF13899">
    <property type="entry name" value="Thioredoxin_7"/>
    <property type="match status" value="1"/>
</dbReference>
<dbReference type="PANTHER" id="PTHR32234">
    <property type="entry name" value="THIOL:DISULFIDE INTERCHANGE PROTEIN DSBD"/>
    <property type="match status" value="1"/>
</dbReference>
<feature type="domain" description="Cytochrome C biogenesis protein transmembrane" evidence="8">
    <location>
        <begin position="193"/>
        <end position="404"/>
    </location>
</feature>
<dbReference type="InterPro" id="IPR036249">
    <property type="entry name" value="Thioredoxin-like_sf"/>
</dbReference>
<dbReference type="InterPro" id="IPR028250">
    <property type="entry name" value="DsbDN"/>
</dbReference>
<keyword evidence="7" id="KW-0732">Signal</keyword>
<evidence type="ECO:0000256" key="1">
    <source>
        <dbReference type="ARBA" id="ARBA00004141"/>
    </source>
</evidence>
<accession>A0ABW6A0E7</accession>
<evidence type="ECO:0000256" key="4">
    <source>
        <dbReference type="ARBA" id="ARBA00022989"/>
    </source>
</evidence>
<evidence type="ECO:0000256" key="3">
    <source>
        <dbReference type="ARBA" id="ARBA00022748"/>
    </source>
</evidence>
<feature type="transmembrane region" description="Helical" evidence="6">
    <location>
        <begin position="315"/>
        <end position="336"/>
    </location>
</feature>
<protein>
    <submittedName>
        <fullName evidence="10">Cytochrome c biogenesis protein CcdA</fullName>
    </submittedName>
</protein>
<feature type="transmembrane region" description="Helical" evidence="6">
    <location>
        <begin position="348"/>
        <end position="371"/>
    </location>
</feature>
<evidence type="ECO:0000256" key="6">
    <source>
        <dbReference type="SAM" id="Phobius"/>
    </source>
</evidence>
<feature type="signal peptide" evidence="7">
    <location>
        <begin position="1"/>
        <end position="20"/>
    </location>
</feature>
<comment type="subcellular location">
    <subcellularLocation>
        <location evidence="1">Membrane</location>
        <topology evidence="1">Multi-pass membrane protein</topology>
    </subcellularLocation>
</comment>
<proteinExistence type="predicted"/>
<keyword evidence="3" id="KW-0201">Cytochrome c-type biogenesis</keyword>
<dbReference type="Proteomes" id="UP001597511">
    <property type="component" value="Unassembled WGS sequence"/>
</dbReference>
<dbReference type="Pfam" id="PF02683">
    <property type="entry name" value="DsbD_TM"/>
    <property type="match status" value="1"/>
</dbReference>
<feature type="transmembrane region" description="Helical" evidence="6">
    <location>
        <begin position="422"/>
        <end position="442"/>
    </location>
</feature>
<evidence type="ECO:0000313" key="11">
    <source>
        <dbReference type="Proteomes" id="UP001597511"/>
    </source>
</evidence>
<dbReference type="InterPro" id="IPR003834">
    <property type="entry name" value="Cyt_c_assmbl_TM_dom"/>
</dbReference>
<feature type="transmembrane region" description="Helical" evidence="6">
    <location>
        <begin position="235"/>
        <end position="255"/>
    </location>
</feature>
<evidence type="ECO:0000256" key="5">
    <source>
        <dbReference type="ARBA" id="ARBA00023136"/>
    </source>
</evidence>
<dbReference type="RefSeq" id="WP_386095275.1">
    <property type="nucleotide sequence ID" value="NZ_JBHUOZ010000001.1"/>
</dbReference>
<evidence type="ECO:0000259" key="8">
    <source>
        <dbReference type="Pfam" id="PF02683"/>
    </source>
</evidence>
<feature type="transmembrane region" description="Helical" evidence="6">
    <location>
        <begin position="190"/>
        <end position="214"/>
    </location>
</feature>
<dbReference type="Pfam" id="PF11412">
    <property type="entry name" value="DsbD_N"/>
    <property type="match status" value="1"/>
</dbReference>
<evidence type="ECO:0000256" key="2">
    <source>
        <dbReference type="ARBA" id="ARBA00022692"/>
    </source>
</evidence>
<feature type="chain" id="PRO_5045183424" evidence="7">
    <location>
        <begin position="21"/>
        <end position="659"/>
    </location>
</feature>
<comment type="caution">
    <text evidence="10">The sequence shown here is derived from an EMBL/GenBank/DDBJ whole genome shotgun (WGS) entry which is preliminary data.</text>
</comment>
<keyword evidence="5 6" id="KW-0472">Membrane</keyword>
<feature type="transmembrane region" description="Helical" evidence="6">
    <location>
        <begin position="454"/>
        <end position="473"/>
    </location>
</feature>
<gene>
    <name evidence="10" type="ORF">ACFS6H_03520</name>
</gene>
<feature type="transmembrane region" description="Helical" evidence="6">
    <location>
        <begin position="275"/>
        <end position="294"/>
    </location>
</feature>
<keyword evidence="4 6" id="KW-1133">Transmembrane helix</keyword>